<accession>A0A084Y0C7</accession>
<dbReference type="Proteomes" id="UP000019812">
    <property type="component" value="Unassembled WGS sequence"/>
</dbReference>
<reference evidence="1 2" key="1">
    <citation type="submission" date="2014-07" db="EMBL/GenBank/DDBJ databases">
        <title>Expanding our view of genomic diversity in Candidatus Accumulibacter clades.</title>
        <authorList>
            <person name="Skennerton C.T."/>
            <person name="Barr J.J."/>
            <person name="Slater F.R."/>
            <person name="Bond P.L."/>
            <person name="Tyson G.W."/>
        </authorList>
    </citation>
    <scope>NUCLEOTIDE SEQUENCE [LARGE SCALE GENOMIC DNA]</scope>
    <source>
        <strain evidence="2">SK-01</strain>
    </source>
</reference>
<organism evidence="1 2">
    <name type="scientific">Candidatus Accumulibacter vicinus</name>
    <dbReference type="NCBI Taxonomy" id="2954382"/>
    <lineage>
        <taxon>Bacteria</taxon>
        <taxon>Pseudomonadati</taxon>
        <taxon>Pseudomonadota</taxon>
        <taxon>Betaproteobacteria</taxon>
        <taxon>Candidatus Accumulibacter</taxon>
    </lineage>
</organism>
<gene>
    <name evidence="1" type="ORF">CAPSK01_002023</name>
</gene>
<proteinExistence type="predicted"/>
<dbReference type="EMBL" id="JDSS02000021">
    <property type="protein sequence ID" value="KFB68171.1"/>
    <property type="molecule type" value="Genomic_DNA"/>
</dbReference>
<name>A0A084Y0C7_9PROT</name>
<evidence type="ECO:0000313" key="1">
    <source>
        <dbReference type="EMBL" id="KFB68171.1"/>
    </source>
</evidence>
<dbReference type="STRING" id="1457154.CAPSK01_002023"/>
<sequence>MPQRLLDDSIKLLESCLCDTIEVVPGVDVISILGRAGNLTHAEQSRGVVTSSFLLPAHLLELLLPFIPVCAYAHICLPRVVCRLLLVNTSY</sequence>
<evidence type="ECO:0000313" key="2">
    <source>
        <dbReference type="Proteomes" id="UP000019812"/>
    </source>
</evidence>
<comment type="caution">
    <text evidence="1">The sequence shown here is derived from an EMBL/GenBank/DDBJ whole genome shotgun (WGS) entry which is preliminary data.</text>
</comment>
<protein>
    <submittedName>
        <fullName evidence="1">Uncharacterized protein</fullName>
    </submittedName>
</protein>
<dbReference type="AlphaFoldDB" id="A0A084Y0C7"/>